<comment type="caution">
    <text evidence="1">The sequence shown here is derived from an EMBL/GenBank/DDBJ whole genome shotgun (WGS) entry which is preliminary data.</text>
</comment>
<dbReference type="EMBL" id="JAQQAL010000008">
    <property type="protein sequence ID" value="MDC7225580.1"/>
    <property type="molecule type" value="Genomic_DNA"/>
</dbReference>
<evidence type="ECO:0000313" key="2">
    <source>
        <dbReference type="Proteomes" id="UP001221217"/>
    </source>
</evidence>
<dbReference type="Proteomes" id="UP001221217">
    <property type="component" value="Unassembled WGS sequence"/>
</dbReference>
<name>A0AAJ1IAA3_9SPIO</name>
<evidence type="ECO:0000313" key="1">
    <source>
        <dbReference type="EMBL" id="MDC7225580.1"/>
    </source>
</evidence>
<dbReference type="AlphaFoldDB" id="A0AAJ1IAA3"/>
<accession>A0AAJ1IAA3</accession>
<protein>
    <submittedName>
        <fullName evidence="1">Uncharacterized protein</fullName>
    </submittedName>
</protein>
<proteinExistence type="predicted"/>
<reference evidence="1 2" key="1">
    <citation type="submission" date="2022-12" db="EMBL/GenBank/DDBJ databases">
        <title>Metagenome assembled genome from gulf of manar.</title>
        <authorList>
            <person name="Kohli P."/>
            <person name="Pk S."/>
            <person name="Venkata Ramana C."/>
            <person name="Sasikala C."/>
        </authorList>
    </citation>
    <scope>NUCLEOTIDE SEQUENCE [LARGE SCALE GENOMIC DNA]</scope>
    <source>
        <strain evidence="1">JB008</strain>
    </source>
</reference>
<sequence length="291" mass="34214">MNKETDQITSLILNWQKTGDGWTELLTEVSCFVIEFPEKNRGWDCDKCSEFYLFFYPRMLKLIEKFEYRGMSFKAILKNTILWQMSSFRNRIQVKSNIKYCVRYDCMIQAESACDSAPVHELKITEEARQTLNFDDNGIIHNERLRRRLLMLTYKNAHYVDENHVNKIAEITGCECCTLFETLQQLRVTGELRRSRVDIYRKRENKAYIELCRLQREKEYCCDDAGRELIDKKIDTVQKRMRNASRGRKSVHLGPTNLEVAEVMGLPKGSIDSGLYMVKKLLSSLLQQDDV</sequence>
<gene>
    <name evidence="1" type="ORF">PQJ61_02320</name>
</gene>
<organism evidence="1 2">
    <name type="scientific">Candidatus Thalassospirochaeta sargassi</name>
    <dbReference type="NCBI Taxonomy" id="3119039"/>
    <lineage>
        <taxon>Bacteria</taxon>
        <taxon>Pseudomonadati</taxon>
        <taxon>Spirochaetota</taxon>
        <taxon>Spirochaetia</taxon>
        <taxon>Spirochaetales</taxon>
        <taxon>Spirochaetaceae</taxon>
        <taxon>Candidatus Thalassospirochaeta</taxon>
    </lineage>
</organism>